<dbReference type="RefSeq" id="WP_074946616.1">
    <property type="nucleotide sequence ID" value="NZ_FOZU01000016.1"/>
</dbReference>
<evidence type="ECO:0000313" key="4">
    <source>
        <dbReference type="Proteomes" id="UP000182827"/>
    </source>
</evidence>
<gene>
    <name evidence="3" type="ORF">SAMN05444586_101640</name>
</gene>
<feature type="signal peptide" evidence="2">
    <location>
        <begin position="1"/>
        <end position="21"/>
    </location>
</feature>
<name>A0A1I6UHU5_9GAMM</name>
<feature type="chain" id="PRO_5010231580" evidence="2">
    <location>
        <begin position="22"/>
        <end position="224"/>
    </location>
</feature>
<evidence type="ECO:0000256" key="2">
    <source>
        <dbReference type="SAM" id="SignalP"/>
    </source>
</evidence>
<dbReference type="Proteomes" id="UP000182827">
    <property type="component" value="Unassembled WGS sequence"/>
</dbReference>
<keyword evidence="2" id="KW-0732">Signal</keyword>
<protein>
    <submittedName>
        <fullName evidence="3">Uncharacterized protein</fullName>
    </submittedName>
</protein>
<evidence type="ECO:0000256" key="1">
    <source>
        <dbReference type="SAM" id="MobiDB-lite"/>
    </source>
</evidence>
<dbReference type="AlphaFoldDB" id="A0A1I6UHU5"/>
<keyword evidence="4" id="KW-1185">Reference proteome</keyword>
<organism evidence="3 4">
    <name type="scientific">Acinetobacter bohemicus</name>
    <dbReference type="NCBI Taxonomy" id="1435036"/>
    <lineage>
        <taxon>Bacteria</taxon>
        <taxon>Pseudomonadati</taxon>
        <taxon>Pseudomonadota</taxon>
        <taxon>Gammaproteobacteria</taxon>
        <taxon>Moraxellales</taxon>
        <taxon>Moraxellaceae</taxon>
        <taxon>Acinetobacter</taxon>
    </lineage>
</organism>
<accession>A0A1I6UHU5</accession>
<dbReference type="EMBL" id="FOZU01000016">
    <property type="protein sequence ID" value="SFT01015.1"/>
    <property type="molecule type" value="Genomic_DNA"/>
</dbReference>
<sequence length="224" mass="22579">MHAKLLSLSLITGLMSATAFAEPAIQAGDSLDSLSKVKVSTTVNGQAGSIQDLVASGQIRIVDANQTPAAPAQVGTEAAIQNHSTVNATTGQMGSPAVEQANAPAIEQTAQVASENVEAMQPNAELAAQQTEQALNQKATAPMISSSAETPVNAADRAQIDVTQDAVAAAPVNAADTMTTNDAVAAIPEVAQPHDAIQAAPQADLSDAPVNASPEAPIAETTEN</sequence>
<feature type="region of interest" description="Disordered" evidence="1">
    <location>
        <begin position="192"/>
        <end position="224"/>
    </location>
</feature>
<proteinExistence type="predicted"/>
<reference evidence="4" key="1">
    <citation type="submission" date="2016-10" db="EMBL/GenBank/DDBJ databases">
        <authorList>
            <person name="Varghese N."/>
            <person name="Submissions S."/>
        </authorList>
    </citation>
    <scope>NUCLEOTIDE SEQUENCE [LARGE SCALE GENOMIC DNA]</scope>
    <source>
        <strain evidence="4">ANC 5076</strain>
    </source>
</reference>
<evidence type="ECO:0000313" key="3">
    <source>
        <dbReference type="EMBL" id="SFT01015.1"/>
    </source>
</evidence>